<dbReference type="PROSITE" id="PS51898">
    <property type="entry name" value="TYR_RECOMBINASE"/>
    <property type="match status" value="1"/>
</dbReference>
<dbReference type="InterPro" id="IPR011010">
    <property type="entry name" value="DNA_brk_join_enz"/>
</dbReference>
<evidence type="ECO:0000256" key="1">
    <source>
        <dbReference type="ARBA" id="ARBA00023172"/>
    </source>
</evidence>
<dbReference type="GO" id="GO:0003677">
    <property type="term" value="F:DNA binding"/>
    <property type="evidence" value="ECO:0007669"/>
    <property type="project" value="InterPro"/>
</dbReference>
<keyword evidence="1" id="KW-0233">DNA recombination</keyword>
<name>A0A0M2GHS2_9ACTN</name>
<reference evidence="4" key="1">
    <citation type="submission" date="2015-02" db="EMBL/GenBank/DDBJ databases">
        <authorList>
            <person name="Ju K.-S."/>
            <person name="Doroghazi J.R."/>
            <person name="Metcalf W."/>
        </authorList>
    </citation>
    <scope>NUCLEOTIDE SEQUENCE [LARGE SCALE GENOMIC DNA]</scope>
    <source>
        <strain evidence="4">NRRL B-16380</strain>
    </source>
</reference>
<dbReference type="InterPro" id="IPR002104">
    <property type="entry name" value="Integrase_catalytic"/>
</dbReference>
<keyword evidence="4" id="KW-1185">Reference proteome</keyword>
<dbReference type="EMBL" id="JYJH01000034">
    <property type="protein sequence ID" value="KJK35128.1"/>
    <property type="molecule type" value="Genomic_DNA"/>
</dbReference>
<dbReference type="PATRIC" id="fig|284040.3.peg.5420"/>
<evidence type="ECO:0000259" key="2">
    <source>
        <dbReference type="PROSITE" id="PS51898"/>
    </source>
</evidence>
<organism evidence="3 4">
    <name type="scientific">Streptomyces variegatus</name>
    <dbReference type="NCBI Taxonomy" id="284040"/>
    <lineage>
        <taxon>Bacteria</taxon>
        <taxon>Bacillati</taxon>
        <taxon>Actinomycetota</taxon>
        <taxon>Actinomycetes</taxon>
        <taxon>Kitasatosporales</taxon>
        <taxon>Streptomycetaceae</taxon>
        <taxon>Streptomyces</taxon>
    </lineage>
</organism>
<protein>
    <submittedName>
        <fullName evidence="3">Integrase</fullName>
    </submittedName>
</protein>
<dbReference type="InterPro" id="IPR013762">
    <property type="entry name" value="Integrase-like_cat_sf"/>
</dbReference>
<proteinExistence type="predicted"/>
<sequence length="58" mass="6392">MRHTFASVQLDARESVVSVSKWLGHSDPSITLKIYAHMMPEADGRGRAAMDAWFEGGS</sequence>
<dbReference type="GO" id="GO:0006310">
    <property type="term" value="P:DNA recombination"/>
    <property type="evidence" value="ECO:0007669"/>
    <property type="project" value="UniProtKB-KW"/>
</dbReference>
<comment type="caution">
    <text evidence="3">The sequence shown here is derived from an EMBL/GenBank/DDBJ whole genome shotgun (WGS) entry which is preliminary data.</text>
</comment>
<dbReference type="AlphaFoldDB" id="A0A0M2GHS2"/>
<feature type="domain" description="Tyr recombinase" evidence="2">
    <location>
        <begin position="1"/>
        <end position="51"/>
    </location>
</feature>
<gene>
    <name evidence="3" type="ORF">UK15_32960</name>
</gene>
<dbReference type="Proteomes" id="UP000034786">
    <property type="component" value="Unassembled WGS sequence"/>
</dbReference>
<dbReference type="STRING" id="284040.UK15_32960"/>
<dbReference type="SUPFAM" id="SSF56349">
    <property type="entry name" value="DNA breaking-rejoining enzymes"/>
    <property type="match status" value="1"/>
</dbReference>
<accession>A0A0M2GHS2</accession>
<evidence type="ECO:0000313" key="4">
    <source>
        <dbReference type="Proteomes" id="UP000034786"/>
    </source>
</evidence>
<dbReference type="GO" id="GO:0015074">
    <property type="term" value="P:DNA integration"/>
    <property type="evidence" value="ECO:0007669"/>
    <property type="project" value="InterPro"/>
</dbReference>
<evidence type="ECO:0000313" key="3">
    <source>
        <dbReference type="EMBL" id="KJK35128.1"/>
    </source>
</evidence>
<dbReference type="Gene3D" id="1.10.443.10">
    <property type="entry name" value="Intergrase catalytic core"/>
    <property type="match status" value="1"/>
</dbReference>